<dbReference type="RefSeq" id="WP_106322329.1">
    <property type="nucleotide sequence ID" value="NZ_BOMO01000051.1"/>
</dbReference>
<evidence type="ECO:0000259" key="6">
    <source>
        <dbReference type="PROSITE" id="PS51387"/>
    </source>
</evidence>
<dbReference type="EMBL" id="PVMZ01000010">
    <property type="protein sequence ID" value="PRX19407.1"/>
    <property type="molecule type" value="Genomic_DNA"/>
</dbReference>
<sequence>MSESLNTVDAAPPGSPAYAAATEVFNLAAPVEPAAAVTATSVPEVRQAVAAAESANLPVRVHSTGHAAATARPMRDSLLIRTRIGGGVEIDAGNRVARIPAGTSWGEVAEAAEPYGLAAPHGSSPLVGAVGYLLRGGISFYGRQTGIAANSVRAVELVTAGGRVRRADADRDPDLFWALRGGGGGFGVVTAVEVQLFPATEVVTGAAYWSATDAERLLTTWLDWTRTAPWAATTTVRLMNLPDHPDVPPALRVGTVLCVDGAVLGGAGGERIAAGLLDPLRAVAPPLLDTWASAAPAAVLQTHMDPTEPFPVYGDHMLLRDLDEQAVSALLRVAGHGSGSPLTNVEIRQLGGALAVPSPFGGALDHLDARFAYLGGGVPLGVTAEAIRARTAVLRDTLRPWDTGTTTPTFAANVAQPQRHLDANRIEAVDRVRARVDPAGIFRDDIAPNATALH</sequence>
<dbReference type="GO" id="GO:0016491">
    <property type="term" value="F:oxidoreductase activity"/>
    <property type="evidence" value="ECO:0007669"/>
    <property type="project" value="UniProtKB-KW"/>
</dbReference>
<evidence type="ECO:0000313" key="7">
    <source>
        <dbReference type="EMBL" id="PRX19407.1"/>
    </source>
</evidence>
<dbReference type="InterPro" id="IPR016169">
    <property type="entry name" value="FAD-bd_PCMH_sub2"/>
</dbReference>
<organism evidence="7 8">
    <name type="scientific">Actinoplanes italicus</name>
    <dbReference type="NCBI Taxonomy" id="113567"/>
    <lineage>
        <taxon>Bacteria</taxon>
        <taxon>Bacillati</taxon>
        <taxon>Actinomycetota</taxon>
        <taxon>Actinomycetes</taxon>
        <taxon>Micromonosporales</taxon>
        <taxon>Micromonosporaceae</taxon>
        <taxon>Actinoplanes</taxon>
    </lineage>
</organism>
<keyword evidence="5" id="KW-0560">Oxidoreductase</keyword>
<feature type="domain" description="FAD-binding PCMH-type" evidence="6">
    <location>
        <begin position="29"/>
        <end position="199"/>
    </location>
</feature>
<proteinExistence type="inferred from homology"/>
<dbReference type="Pfam" id="PF01565">
    <property type="entry name" value="FAD_binding_4"/>
    <property type="match status" value="1"/>
</dbReference>
<dbReference type="Proteomes" id="UP000239415">
    <property type="component" value="Unassembled WGS sequence"/>
</dbReference>
<keyword evidence="8" id="KW-1185">Reference proteome</keyword>
<dbReference type="Gene3D" id="3.30.43.10">
    <property type="entry name" value="Uridine Diphospho-n-acetylenolpyruvylglucosamine Reductase, domain 2"/>
    <property type="match status" value="1"/>
</dbReference>
<dbReference type="OrthoDB" id="9775082at2"/>
<accession>A0A2T0K8L9</accession>
<gene>
    <name evidence="7" type="ORF">CLV67_110159</name>
</gene>
<dbReference type="PROSITE" id="PS51387">
    <property type="entry name" value="FAD_PCMH"/>
    <property type="match status" value="1"/>
</dbReference>
<evidence type="ECO:0000256" key="5">
    <source>
        <dbReference type="ARBA" id="ARBA00023002"/>
    </source>
</evidence>
<reference evidence="7 8" key="1">
    <citation type="submission" date="2018-03" db="EMBL/GenBank/DDBJ databases">
        <title>Genomic Encyclopedia of Archaeal and Bacterial Type Strains, Phase II (KMG-II): from individual species to whole genera.</title>
        <authorList>
            <person name="Goeker M."/>
        </authorList>
    </citation>
    <scope>NUCLEOTIDE SEQUENCE [LARGE SCALE GENOMIC DNA]</scope>
    <source>
        <strain evidence="7 8">DSM 43146</strain>
    </source>
</reference>
<evidence type="ECO:0000256" key="3">
    <source>
        <dbReference type="ARBA" id="ARBA00022630"/>
    </source>
</evidence>
<keyword evidence="4" id="KW-0274">FAD</keyword>
<keyword evidence="3" id="KW-0285">Flavoprotein</keyword>
<dbReference type="GO" id="GO:0071949">
    <property type="term" value="F:FAD binding"/>
    <property type="evidence" value="ECO:0007669"/>
    <property type="project" value="InterPro"/>
</dbReference>
<dbReference type="InterPro" id="IPR050416">
    <property type="entry name" value="FAD-linked_Oxidoreductase"/>
</dbReference>
<protein>
    <submittedName>
        <fullName evidence="7">FAD binding domain-containing protein</fullName>
    </submittedName>
</protein>
<evidence type="ECO:0000313" key="8">
    <source>
        <dbReference type="Proteomes" id="UP000239415"/>
    </source>
</evidence>
<dbReference type="InterPro" id="IPR006094">
    <property type="entry name" value="Oxid_FAD_bind_N"/>
</dbReference>
<comment type="caution">
    <text evidence="7">The sequence shown here is derived from an EMBL/GenBank/DDBJ whole genome shotgun (WGS) entry which is preliminary data.</text>
</comment>
<dbReference type="Gene3D" id="3.40.462.20">
    <property type="match status" value="1"/>
</dbReference>
<comment type="similarity">
    <text evidence="2">Belongs to the oxygen-dependent FAD-linked oxidoreductase family.</text>
</comment>
<dbReference type="InterPro" id="IPR006093">
    <property type="entry name" value="Oxy_OxRdtase_FAD_BS"/>
</dbReference>
<dbReference type="InterPro" id="IPR016166">
    <property type="entry name" value="FAD-bd_PCMH"/>
</dbReference>
<dbReference type="InterPro" id="IPR016167">
    <property type="entry name" value="FAD-bd_PCMH_sub1"/>
</dbReference>
<dbReference type="InterPro" id="IPR036318">
    <property type="entry name" value="FAD-bd_PCMH-like_sf"/>
</dbReference>
<dbReference type="Gene3D" id="3.30.465.10">
    <property type="match status" value="1"/>
</dbReference>
<dbReference type="AlphaFoldDB" id="A0A2T0K8L9"/>
<dbReference type="PROSITE" id="PS00862">
    <property type="entry name" value="OX2_COVAL_FAD"/>
    <property type="match status" value="1"/>
</dbReference>
<evidence type="ECO:0000256" key="1">
    <source>
        <dbReference type="ARBA" id="ARBA00001974"/>
    </source>
</evidence>
<evidence type="ECO:0000256" key="4">
    <source>
        <dbReference type="ARBA" id="ARBA00022827"/>
    </source>
</evidence>
<dbReference type="PANTHER" id="PTHR42973:SF39">
    <property type="entry name" value="FAD-BINDING PCMH-TYPE DOMAIN-CONTAINING PROTEIN"/>
    <property type="match status" value="1"/>
</dbReference>
<dbReference type="PANTHER" id="PTHR42973">
    <property type="entry name" value="BINDING OXIDOREDUCTASE, PUTATIVE (AFU_ORTHOLOGUE AFUA_1G17690)-RELATED"/>
    <property type="match status" value="1"/>
</dbReference>
<dbReference type="SUPFAM" id="SSF56176">
    <property type="entry name" value="FAD-binding/transporter-associated domain-like"/>
    <property type="match status" value="1"/>
</dbReference>
<evidence type="ECO:0000256" key="2">
    <source>
        <dbReference type="ARBA" id="ARBA00005466"/>
    </source>
</evidence>
<name>A0A2T0K8L9_9ACTN</name>
<comment type="cofactor">
    <cofactor evidence="1">
        <name>FAD</name>
        <dbReference type="ChEBI" id="CHEBI:57692"/>
    </cofactor>
</comment>